<evidence type="ECO:0000313" key="4">
    <source>
        <dbReference type="EMBL" id="WPB05912.1"/>
    </source>
</evidence>
<dbReference type="Pfam" id="PF10342">
    <property type="entry name" value="Kre9_KNH"/>
    <property type="match status" value="1"/>
</dbReference>
<evidence type="ECO:0000256" key="1">
    <source>
        <dbReference type="ARBA" id="ARBA00022729"/>
    </source>
</evidence>
<dbReference type="Proteomes" id="UP000230605">
    <property type="component" value="Chromosome 7"/>
</dbReference>
<dbReference type="Proteomes" id="UP001302367">
    <property type="component" value="Chromosome 7"/>
</dbReference>
<keyword evidence="1" id="KW-0732">Signal</keyword>
<feature type="domain" description="Yeast cell wall synthesis Kre9/Knh1-like N-terminal" evidence="2">
    <location>
        <begin position="33"/>
        <end position="134"/>
    </location>
</feature>
<organism evidence="3 5">
    <name type="scientific">Cercospora beticola</name>
    <name type="common">Sugarbeet leaf spot fungus</name>
    <dbReference type="NCBI Taxonomy" id="122368"/>
    <lineage>
        <taxon>Eukaryota</taxon>
        <taxon>Fungi</taxon>
        <taxon>Dikarya</taxon>
        <taxon>Ascomycota</taxon>
        <taxon>Pezizomycotina</taxon>
        <taxon>Dothideomycetes</taxon>
        <taxon>Dothideomycetidae</taxon>
        <taxon>Mycosphaerellales</taxon>
        <taxon>Mycosphaerellaceae</taxon>
        <taxon>Cercospora</taxon>
    </lineage>
</organism>
<dbReference type="EMBL" id="LKMD01000106">
    <property type="protein sequence ID" value="PIA91874.1"/>
    <property type="molecule type" value="Genomic_DNA"/>
</dbReference>
<dbReference type="EMBL" id="CP134190">
    <property type="protein sequence ID" value="WPB05912.1"/>
    <property type="molecule type" value="Genomic_DNA"/>
</dbReference>
<evidence type="ECO:0000313" key="5">
    <source>
        <dbReference type="Proteomes" id="UP000230605"/>
    </source>
</evidence>
<reference evidence="3 5" key="1">
    <citation type="submission" date="2015-10" db="EMBL/GenBank/DDBJ databases">
        <title>The cercosporin biosynthetic gene cluster was horizontally transferred to several fungal lineages and shown to be expanded in Cercospora beticola based on microsynteny with recipient genomes.</title>
        <authorList>
            <person name="De Jonge R."/>
            <person name="Ebert M.K."/>
            <person name="Suttle J.C."/>
            <person name="Jurick Ii W.M."/>
            <person name="Secor G.A."/>
            <person name="Thomma B.P."/>
            <person name="Van De Peer Y."/>
            <person name="Bolton M.D."/>
        </authorList>
    </citation>
    <scope>NUCLEOTIDE SEQUENCE [LARGE SCALE GENOMIC DNA]</scope>
    <source>
        <strain evidence="3 5">09-40</strain>
    </source>
</reference>
<proteinExistence type="predicted"/>
<reference evidence="4 6" key="2">
    <citation type="submission" date="2023-09" db="EMBL/GenBank/DDBJ databases">
        <title>Complete-Gapless Cercospora beticola genome.</title>
        <authorList>
            <person name="Wyatt N.A."/>
            <person name="Spanner R.E."/>
            <person name="Bolton M.D."/>
        </authorList>
    </citation>
    <scope>NUCLEOTIDE SEQUENCE [LARGE SCALE GENOMIC DNA]</scope>
    <source>
        <strain evidence="4">Cb09-40</strain>
    </source>
</reference>
<evidence type="ECO:0000313" key="3">
    <source>
        <dbReference type="EMBL" id="PIA91874.1"/>
    </source>
</evidence>
<dbReference type="AlphaFoldDB" id="A0A2G5HH39"/>
<keyword evidence="6" id="KW-1185">Reference proteome</keyword>
<evidence type="ECO:0000259" key="2">
    <source>
        <dbReference type="Pfam" id="PF10342"/>
    </source>
</evidence>
<name>A0A2G5HH39_CERBT</name>
<dbReference type="OrthoDB" id="4094614at2759"/>
<evidence type="ECO:0000313" key="6">
    <source>
        <dbReference type="Proteomes" id="UP001302367"/>
    </source>
</evidence>
<dbReference type="PANTHER" id="PTHR40633">
    <property type="entry name" value="MATRIX PROTEIN, PUTATIVE (AFU_ORTHOLOGUE AFUA_8G05410)-RELATED"/>
    <property type="match status" value="1"/>
</dbReference>
<dbReference type="InterPro" id="IPR018466">
    <property type="entry name" value="Kre9/Knh1-like_N"/>
</dbReference>
<dbReference type="InterPro" id="IPR052982">
    <property type="entry name" value="SRP1/TIP1-like"/>
</dbReference>
<accession>A0A2G5HH39</accession>
<protein>
    <recommendedName>
        <fullName evidence="2">Yeast cell wall synthesis Kre9/Knh1-like N-terminal domain-containing protein</fullName>
    </recommendedName>
</protein>
<sequence>MRASTLLVSGIATLANAYHKPQDKPTWGALLTPNGDLPVTRGQPFDITWNPKYSDPNYDASGQTVSLVLCRGNSNTCNPDTTAIVEGVKATDNKWTWNVPCDLPAGEKNTDSGYGMLIIVDQDGQFQYSTQFSVLQGDTCP</sequence>
<dbReference type="PANTHER" id="PTHR40633:SF1">
    <property type="entry name" value="GPI ANCHORED SERINE-THREONINE RICH PROTEIN (AFU_ORTHOLOGUE AFUA_1G03630)"/>
    <property type="match status" value="1"/>
</dbReference>
<gene>
    <name evidence="3" type="ORF">CB0940_09746</name>
    <name evidence="4" type="ORF">RHO25_010567</name>
</gene>